<feature type="compositionally biased region" description="Polar residues" evidence="1">
    <location>
        <begin position="1"/>
        <end position="27"/>
    </location>
</feature>
<feature type="region of interest" description="Disordered" evidence="1">
    <location>
        <begin position="1"/>
        <end position="107"/>
    </location>
</feature>
<feature type="compositionally biased region" description="Basic residues" evidence="1">
    <location>
        <begin position="83"/>
        <end position="92"/>
    </location>
</feature>
<name>A0AAN8RLH9_9PEZI</name>
<evidence type="ECO:0000256" key="1">
    <source>
        <dbReference type="SAM" id="MobiDB-lite"/>
    </source>
</evidence>
<accession>A0AAN8RLH9</accession>
<dbReference type="AlphaFoldDB" id="A0AAN8RLH9"/>
<dbReference type="EMBL" id="JAVHJM010000007">
    <property type="protein sequence ID" value="KAK6510628.1"/>
    <property type="molecule type" value="Genomic_DNA"/>
</dbReference>
<evidence type="ECO:0000313" key="2">
    <source>
        <dbReference type="EMBL" id="KAK6510628.1"/>
    </source>
</evidence>
<reference evidence="2 3" key="1">
    <citation type="submission" date="2019-10" db="EMBL/GenBank/DDBJ databases">
        <authorList>
            <person name="Palmer J.M."/>
        </authorList>
    </citation>
    <scope>NUCLEOTIDE SEQUENCE [LARGE SCALE GENOMIC DNA]</scope>
    <source>
        <strain evidence="2 3">TWF506</strain>
    </source>
</reference>
<dbReference type="Proteomes" id="UP001307849">
    <property type="component" value="Unassembled WGS sequence"/>
</dbReference>
<protein>
    <submittedName>
        <fullName evidence="2">Uncharacterized protein</fullName>
    </submittedName>
</protein>
<keyword evidence="3" id="KW-1185">Reference proteome</keyword>
<feature type="region of interest" description="Disordered" evidence="1">
    <location>
        <begin position="374"/>
        <end position="393"/>
    </location>
</feature>
<gene>
    <name evidence="2" type="ORF">TWF506_009731</name>
</gene>
<sequence>MMQPVSSNSKSPLGDSSMQSIPTSITYSVGGKTRPGTGSTAIKPFPNMPPRAARKKTDEKSVILSSQRTPDGVTAPDKVLSGRVKKRPKKPPLKPSIQKRSFGMPGGGSGTPAVFNTTATFPWGYTRFTYPDGSSVQTIPLDEAIDTSSLINIAVEAITAEQFRVVALLANDIKNLFPHENDEYWASVTTGFHRFEERINKILSNPRGDTDYYEGQLNLVLGIYPTLIKSISGYWQLRSRPENQNLSTVEFDELQAKVWGLTYHTRSISELQKQFMVRSDNLRRFHFILTRLRVPWDDNSLTGLLKMSKIARDVAEGLHRLAGEIARLRQLMIEKEVLPSENERKYLAKMTLYKMRTKRTMAAMFDAENTINHPSTPAPQIVVSPDEAITDPL</sequence>
<organism evidence="2 3">
    <name type="scientific">Arthrobotrys conoides</name>
    <dbReference type="NCBI Taxonomy" id="74498"/>
    <lineage>
        <taxon>Eukaryota</taxon>
        <taxon>Fungi</taxon>
        <taxon>Dikarya</taxon>
        <taxon>Ascomycota</taxon>
        <taxon>Pezizomycotina</taxon>
        <taxon>Orbiliomycetes</taxon>
        <taxon>Orbiliales</taxon>
        <taxon>Orbiliaceae</taxon>
        <taxon>Arthrobotrys</taxon>
    </lineage>
</organism>
<comment type="caution">
    <text evidence="2">The sequence shown here is derived from an EMBL/GenBank/DDBJ whole genome shotgun (WGS) entry which is preliminary data.</text>
</comment>
<proteinExistence type="predicted"/>
<evidence type="ECO:0000313" key="3">
    <source>
        <dbReference type="Proteomes" id="UP001307849"/>
    </source>
</evidence>